<gene>
    <name evidence="20" type="ORF">B0T17DRAFT_495711</name>
</gene>
<evidence type="ECO:0000256" key="10">
    <source>
        <dbReference type="ARBA" id="ARBA00022857"/>
    </source>
</evidence>
<keyword evidence="8" id="KW-0479">Metal-binding</keyword>
<dbReference type="InterPro" id="IPR000971">
    <property type="entry name" value="Globin"/>
</dbReference>
<keyword evidence="17" id="KW-1133">Transmembrane helix</keyword>
<dbReference type="Proteomes" id="UP001174934">
    <property type="component" value="Unassembled WGS sequence"/>
</dbReference>
<dbReference type="SUPFAM" id="SSF52343">
    <property type="entry name" value="Ferredoxin reductase-like, C-terminal NADP-linked domain"/>
    <property type="match status" value="1"/>
</dbReference>
<keyword evidence="9" id="KW-0274">FAD</keyword>
<evidence type="ECO:0000256" key="16">
    <source>
        <dbReference type="ARBA" id="ARBA00056398"/>
    </source>
</evidence>
<dbReference type="InterPro" id="IPR009050">
    <property type="entry name" value="Globin-like_sf"/>
</dbReference>
<evidence type="ECO:0000256" key="17">
    <source>
        <dbReference type="SAM" id="Phobius"/>
    </source>
</evidence>
<comment type="cofactor">
    <cofactor evidence="1">
        <name>heme b</name>
        <dbReference type="ChEBI" id="CHEBI:60344"/>
    </cofactor>
</comment>
<dbReference type="FunFam" id="3.40.50.80:FF:000010">
    <property type="entry name" value="Flavohemoprotein"/>
    <property type="match status" value="1"/>
</dbReference>
<keyword evidence="7" id="KW-0285">Flavoprotein</keyword>
<keyword evidence="17" id="KW-0472">Membrane</keyword>
<reference evidence="20" key="1">
    <citation type="submission" date="2023-06" db="EMBL/GenBank/DDBJ databases">
        <title>Genome-scale phylogeny and comparative genomics of the fungal order Sordariales.</title>
        <authorList>
            <consortium name="Lawrence Berkeley National Laboratory"/>
            <person name="Hensen N."/>
            <person name="Bonometti L."/>
            <person name="Westerberg I."/>
            <person name="Brannstrom I.O."/>
            <person name="Guillou S."/>
            <person name="Cros-Aarteil S."/>
            <person name="Calhoun S."/>
            <person name="Haridas S."/>
            <person name="Kuo A."/>
            <person name="Mondo S."/>
            <person name="Pangilinan J."/>
            <person name="Riley R."/>
            <person name="LaButti K."/>
            <person name="Andreopoulos B."/>
            <person name="Lipzen A."/>
            <person name="Chen C."/>
            <person name="Yanf M."/>
            <person name="Daum C."/>
            <person name="Ng V."/>
            <person name="Clum A."/>
            <person name="Steindorff A."/>
            <person name="Ohm R."/>
            <person name="Martin F."/>
            <person name="Silar P."/>
            <person name="Natvig D."/>
            <person name="Lalanne C."/>
            <person name="Gautier V."/>
            <person name="Ament-velasquez S.L."/>
            <person name="Kruys A."/>
            <person name="Hutchinson M.I."/>
            <person name="Powell A.J."/>
            <person name="Barry K."/>
            <person name="Miller A.N."/>
            <person name="Grigoriev I.V."/>
            <person name="Debuchy R."/>
            <person name="Gladieux P."/>
            <person name="Thoren M.H."/>
            <person name="Johannesson H."/>
        </authorList>
    </citation>
    <scope>NUCLEOTIDE SEQUENCE</scope>
    <source>
        <strain evidence="20">SMH3391-2</strain>
    </source>
</reference>
<dbReference type="CDD" id="cd08922">
    <property type="entry name" value="FHb-globin"/>
    <property type="match status" value="1"/>
</dbReference>
<dbReference type="CDD" id="cd06184">
    <property type="entry name" value="flavohem_like_fad_nad_binding"/>
    <property type="match status" value="1"/>
</dbReference>
<dbReference type="Pfam" id="PF00970">
    <property type="entry name" value="FAD_binding_6"/>
    <property type="match status" value="1"/>
</dbReference>
<dbReference type="PROSITE" id="PS01033">
    <property type="entry name" value="GLOBIN"/>
    <property type="match status" value="1"/>
</dbReference>
<comment type="caution">
    <text evidence="20">The sequence shown here is derived from an EMBL/GenBank/DDBJ whole genome shotgun (WGS) entry which is preliminary data.</text>
</comment>
<evidence type="ECO:0000256" key="9">
    <source>
        <dbReference type="ARBA" id="ARBA00022827"/>
    </source>
</evidence>
<dbReference type="Gene3D" id="3.40.50.80">
    <property type="entry name" value="Nucleotide-binding domain of ferredoxin-NADP reductase (FNR) module"/>
    <property type="match status" value="1"/>
</dbReference>
<dbReference type="GO" id="GO:0019825">
    <property type="term" value="F:oxygen binding"/>
    <property type="evidence" value="ECO:0007669"/>
    <property type="project" value="InterPro"/>
</dbReference>
<protein>
    <recommendedName>
        <fullName evidence="4">nitric oxide dioxygenase</fullName>
        <ecNumber evidence="4">1.14.12.17</ecNumber>
    </recommendedName>
</protein>
<evidence type="ECO:0000259" key="19">
    <source>
        <dbReference type="PROSITE" id="PS51384"/>
    </source>
</evidence>
<dbReference type="GO" id="GO:0071500">
    <property type="term" value="P:cellular response to nitrosative stress"/>
    <property type="evidence" value="ECO:0007669"/>
    <property type="project" value="TreeGrafter"/>
</dbReference>
<dbReference type="Pfam" id="PF00042">
    <property type="entry name" value="Globin"/>
    <property type="match status" value="1"/>
</dbReference>
<dbReference type="Gene3D" id="2.40.30.10">
    <property type="entry name" value="Translation factors"/>
    <property type="match status" value="1"/>
</dbReference>
<dbReference type="GO" id="GO:0009636">
    <property type="term" value="P:response to toxic substance"/>
    <property type="evidence" value="ECO:0007669"/>
    <property type="project" value="UniProtKB-KW"/>
</dbReference>
<evidence type="ECO:0000256" key="3">
    <source>
        <dbReference type="ARBA" id="ARBA00006401"/>
    </source>
</evidence>
<feature type="domain" description="Globin" evidence="18">
    <location>
        <begin position="2"/>
        <end position="139"/>
    </location>
</feature>
<accession>A0AA39WLZ5</accession>
<comment type="function">
    <text evidence="16">In the presence of oxygen and NADH, it has NADH oxidase activity, which leads to the generation of superoxide and H(2)O(2). Under anaerobic conditions, it also exhibits nitric oxide reductase and FAD reductase activities. However, all these reactions are much lower than NOD activity.</text>
</comment>
<evidence type="ECO:0000256" key="7">
    <source>
        <dbReference type="ARBA" id="ARBA00022630"/>
    </source>
</evidence>
<dbReference type="Gene3D" id="1.10.490.10">
    <property type="entry name" value="Globins"/>
    <property type="match status" value="1"/>
</dbReference>
<dbReference type="InterPro" id="IPR017927">
    <property type="entry name" value="FAD-bd_FR_type"/>
</dbReference>
<keyword evidence="5" id="KW-0216">Detoxification</keyword>
<keyword evidence="13" id="KW-0520">NAD</keyword>
<evidence type="ECO:0000256" key="11">
    <source>
        <dbReference type="ARBA" id="ARBA00023002"/>
    </source>
</evidence>
<dbReference type="SUPFAM" id="SSF63380">
    <property type="entry name" value="Riboflavin synthase domain-like"/>
    <property type="match status" value="1"/>
</dbReference>
<dbReference type="EMBL" id="JAULSR010000005">
    <property type="protein sequence ID" value="KAK0617852.1"/>
    <property type="molecule type" value="Genomic_DNA"/>
</dbReference>
<evidence type="ECO:0000256" key="6">
    <source>
        <dbReference type="ARBA" id="ARBA00022617"/>
    </source>
</evidence>
<organism evidence="20 21">
    <name type="scientific">Bombardia bombarda</name>
    <dbReference type="NCBI Taxonomy" id="252184"/>
    <lineage>
        <taxon>Eukaryota</taxon>
        <taxon>Fungi</taxon>
        <taxon>Dikarya</taxon>
        <taxon>Ascomycota</taxon>
        <taxon>Pezizomycotina</taxon>
        <taxon>Sordariomycetes</taxon>
        <taxon>Sordariomycetidae</taxon>
        <taxon>Sordariales</taxon>
        <taxon>Lasiosphaeriaceae</taxon>
        <taxon>Bombardia</taxon>
    </lineage>
</organism>
<keyword evidence="12" id="KW-0408">Iron</keyword>
<dbReference type="GO" id="GO:0046872">
    <property type="term" value="F:metal ion binding"/>
    <property type="evidence" value="ECO:0007669"/>
    <property type="project" value="UniProtKB-KW"/>
</dbReference>
<feature type="domain" description="FAD-binding FR-type" evidence="19">
    <location>
        <begin position="149"/>
        <end position="267"/>
    </location>
</feature>
<evidence type="ECO:0000256" key="15">
    <source>
        <dbReference type="ARBA" id="ARBA00049433"/>
    </source>
</evidence>
<name>A0AA39WLZ5_9PEZI</name>
<keyword evidence="21" id="KW-1185">Reference proteome</keyword>
<feature type="transmembrane region" description="Helical" evidence="17">
    <location>
        <begin position="276"/>
        <end position="296"/>
    </location>
</feature>
<evidence type="ECO:0000313" key="21">
    <source>
        <dbReference type="Proteomes" id="UP001174934"/>
    </source>
</evidence>
<dbReference type="AlphaFoldDB" id="A0AA39WLZ5"/>
<dbReference type="InterPro" id="IPR008333">
    <property type="entry name" value="Cbr1-like_FAD-bd_dom"/>
</dbReference>
<dbReference type="GO" id="GO:0046210">
    <property type="term" value="P:nitric oxide catabolic process"/>
    <property type="evidence" value="ECO:0007669"/>
    <property type="project" value="TreeGrafter"/>
</dbReference>
<comment type="catalytic activity">
    <reaction evidence="15">
        <text>2 nitric oxide + NADPH + 2 O2 = 2 nitrate + NADP(+) + H(+)</text>
        <dbReference type="Rhea" id="RHEA:19465"/>
        <dbReference type="ChEBI" id="CHEBI:15378"/>
        <dbReference type="ChEBI" id="CHEBI:15379"/>
        <dbReference type="ChEBI" id="CHEBI:16480"/>
        <dbReference type="ChEBI" id="CHEBI:17632"/>
        <dbReference type="ChEBI" id="CHEBI:57783"/>
        <dbReference type="ChEBI" id="CHEBI:58349"/>
        <dbReference type="EC" id="1.14.12.17"/>
    </reaction>
</comment>
<keyword evidence="6" id="KW-0349">Heme</keyword>
<dbReference type="InterPro" id="IPR017938">
    <property type="entry name" value="Riboflavin_synthase-like_b-brl"/>
</dbReference>
<dbReference type="InterPro" id="IPR001433">
    <property type="entry name" value="OxRdtase_FAD/NAD-bd"/>
</dbReference>
<dbReference type="GO" id="GO:0020037">
    <property type="term" value="F:heme binding"/>
    <property type="evidence" value="ECO:0007669"/>
    <property type="project" value="InterPro"/>
</dbReference>
<sequence>MSLTYQQQKLVKATVPALREHGEKISSTFYKTMLSEHPELNDYFNAVNQKNGRQPRALTAVILNFAANISNISELIPKLERMCNKHCSLGIRPEHYEVVGQYLIQAFGEVLGPAMTPEVLVAWTKAYWMLAKMLIGREQQMYKDFEGWTSWRKFNIDRIVSESDDIYSFYLVPQDGKRLPAFLPGQYVSVQIQVPEGNLQSRQYSLSEAWREDYYRITVKRDEGSAYSNSVSKSYFNPGLVSNILIDQMTVGMVLNVSHPAGEFFLDLNNSSNVPLVLISAGVGITPMVAIANAVLKSQPDRQISWVHGSRKAVPFEQHITQLRKNHPNFRTTIFKSQLAQSDTASVTYDHNTRIDLAKISPEDVFLHHGGAEYFICGPEDFMIEMSRNLISRGVLASRIKLELFTTGDLALKFNKKVMHNV</sequence>
<comment type="catalytic activity">
    <reaction evidence="14">
        <text>2 nitric oxide + NADH + 2 O2 = 2 nitrate + NAD(+) + H(+)</text>
        <dbReference type="Rhea" id="RHEA:19469"/>
        <dbReference type="ChEBI" id="CHEBI:15378"/>
        <dbReference type="ChEBI" id="CHEBI:15379"/>
        <dbReference type="ChEBI" id="CHEBI:16480"/>
        <dbReference type="ChEBI" id="CHEBI:17632"/>
        <dbReference type="ChEBI" id="CHEBI:57540"/>
        <dbReference type="ChEBI" id="CHEBI:57945"/>
        <dbReference type="EC" id="1.14.12.17"/>
    </reaction>
</comment>
<evidence type="ECO:0000313" key="20">
    <source>
        <dbReference type="EMBL" id="KAK0617852.1"/>
    </source>
</evidence>
<dbReference type="PANTHER" id="PTHR43396">
    <property type="entry name" value="FLAVOHEMOPROTEIN"/>
    <property type="match status" value="1"/>
</dbReference>
<dbReference type="FunFam" id="1.10.490.10:FF:000003">
    <property type="entry name" value="Flavohemoprotein"/>
    <property type="match status" value="1"/>
</dbReference>
<dbReference type="FunFam" id="2.40.30.10:FF:000034">
    <property type="entry name" value="Flavohemoprotein"/>
    <property type="match status" value="1"/>
</dbReference>
<dbReference type="InterPro" id="IPR039261">
    <property type="entry name" value="FNR_nucleotide-bd"/>
</dbReference>
<evidence type="ECO:0000256" key="14">
    <source>
        <dbReference type="ARBA" id="ARBA00048649"/>
    </source>
</evidence>
<evidence type="ECO:0000256" key="4">
    <source>
        <dbReference type="ARBA" id="ARBA00012229"/>
    </source>
</evidence>
<dbReference type="EC" id="1.14.12.17" evidence="4"/>
<dbReference type="GO" id="GO:0008941">
    <property type="term" value="F:nitric oxide dioxygenase NAD(P)H activity"/>
    <property type="evidence" value="ECO:0007669"/>
    <property type="project" value="UniProtKB-EC"/>
</dbReference>
<evidence type="ECO:0000256" key="5">
    <source>
        <dbReference type="ARBA" id="ARBA00022575"/>
    </source>
</evidence>
<comment type="similarity">
    <text evidence="3">In the C-terminal section; belongs to the flavoprotein pyridine nucleotide cytochrome reductase family.</text>
</comment>
<proteinExistence type="inferred from homology"/>
<dbReference type="SUPFAM" id="SSF46458">
    <property type="entry name" value="Globin-like"/>
    <property type="match status" value="1"/>
</dbReference>
<evidence type="ECO:0000256" key="1">
    <source>
        <dbReference type="ARBA" id="ARBA00001970"/>
    </source>
</evidence>
<evidence type="ECO:0000256" key="12">
    <source>
        <dbReference type="ARBA" id="ARBA00023004"/>
    </source>
</evidence>
<dbReference type="Pfam" id="PF00175">
    <property type="entry name" value="NAD_binding_1"/>
    <property type="match status" value="1"/>
</dbReference>
<dbReference type="GO" id="GO:0071949">
    <property type="term" value="F:FAD binding"/>
    <property type="evidence" value="ECO:0007669"/>
    <property type="project" value="TreeGrafter"/>
</dbReference>
<evidence type="ECO:0000256" key="2">
    <source>
        <dbReference type="ARBA" id="ARBA00001974"/>
    </source>
</evidence>
<keyword evidence="17" id="KW-0812">Transmembrane</keyword>
<dbReference type="PROSITE" id="PS51384">
    <property type="entry name" value="FAD_FR"/>
    <property type="match status" value="1"/>
</dbReference>
<comment type="cofactor">
    <cofactor evidence="2">
        <name>FAD</name>
        <dbReference type="ChEBI" id="CHEBI:57692"/>
    </cofactor>
</comment>
<dbReference type="InterPro" id="IPR012292">
    <property type="entry name" value="Globin/Proto"/>
</dbReference>
<keyword evidence="11" id="KW-0560">Oxidoreductase</keyword>
<evidence type="ECO:0000256" key="13">
    <source>
        <dbReference type="ARBA" id="ARBA00023027"/>
    </source>
</evidence>
<evidence type="ECO:0000259" key="18">
    <source>
        <dbReference type="PROSITE" id="PS01033"/>
    </source>
</evidence>
<evidence type="ECO:0000256" key="8">
    <source>
        <dbReference type="ARBA" id="ARBA00022723"/>
    </source>
</evidence>
<keyword evidence="10" id="KW-0521">NADP</keyword>
<dbReference type="PANTHER" id="PTHR43396:SF3">
    <property type="entry name" value="FLAVOHEMOPROTEIN"/>
    <property type="match status" value="1"/>
</dbReference>